<keyword evidence="1" id="KW-0812">Transmembrane</keyword>
<reference evidence="2 3" key="1">
    <citation type="journal article" date="2021" name="Elife">
        <title>Chloroplast acquisition without the gene transfer in kleptoplastic sea slugs, Plakobranchus ocellatus.</title>
        <authorList>
            <person name="Maeda T."/>
            <person name="Takahashi S."/>
            <person name="Yoshida T."/>
            <person name="Shimamura S."/>
            <person name="Takaki Y."/>
            <person name="Nagai Y."/>
            <person name="Toyoda A."/>
            <person name="Suzuki Y."/>
            <person name="Arimoto A."/>
            <person name="Ishii H."/>
            <person name="Satoh N."/>
            <person name="Nishiyama T."/>
            <person name="Hasebe M."/>
            <person name="Maruyama T."/>
            <person name="Minagawa J."/>
            <person name="Obokata J."/>
            <person name="Shigenobu S."/>
        </authorList>
    </citation>
    <scope>NUCLEOTIDE SEQUENCE [LARGE SCALE GENOMIC DNA]</scope>
</reference>
<comment type="caution">
    <text evidence="2">The sequence shown here is derived from an EMBL/GenBank/DDBJ whole genome shotgun (WGS) entry which is preliminary data.</text>
</comment>
<proteinExistence type="predicted"/>
<gene>
    <name evidence="2" type="ORF">PoB_005215800</name>
</gene>
<keyword evidence="3" id="KW-1185">Reference proteome</keyword>
<keyword evidence="1" id="KW-0472">Membrane</keyword>
<organism evidence="2 3">
    <name type="scientific">Plakobranchus ocellatus</name>
    <dbReference type="NCBI Taxonomy" id="259542"/>
    <lineage>
        <taxon>Eukaryota</taxon>
        <taxon>Metazoa</taxon>
        <taxon>Spiralia</taxon>
        <taxon>Lophotrochozoa</taxon>
        <taxon>Mollusca</taxon>
        <taxon>Gastropoda</taxon>
        <taxon>Heterobranchia</taxon>
        <taxon>Euthyneura</taxon>
        <taxon>Panpulmonata</taxon>
        <taxon>Sacoglossa</taxon>
        <taxon>Placobranchoidea</taxon>
        <taxon>Plakobranchidae</taxon>
        <taxon>Plakobranchus</taxon>
    </lineage>
</organism>
<protein>
    <recommendedName>
        <fullName evidence="4">Secreted protein</fullName>
    </recommendedName>
</protein>
<evidence type="ECO:0000256" key="1">
    <source>
        <dbReference type="SAM" id="Phobius"/>
    </source>
</evidence>
<accession>A0AAV4C2L9</accession>
<evidence type="ECO:0000313" key="2">
    <source>
        <dbReference type="EMBL" id="GFO25653.1"/>
    </source>
</evidence>
<evidence type="ECO:0008006" key="4">
    <source>
        <dbReference type="Google" id="ProtNLM"/>
    </source>
</evidence>
<keyword evidence="1" id="KW-1133">Transmembrane helix</keyword>
<evidence type="ECO:0000313" key="3">
    <source>
        <dbReference type="Proteomes" id="UP000735302"/>
    </source>
</evidence>
<dbReference type="Proteomes" id="UP000735302">
    <property type="component" value="Unassembled WGS sequence"/>
</dbReference>
<dbReference type="AlphaFoldDB" id="A0AAV4C2L9"/>
<feature type="transmembrane region" description="Helical" evidence="1">
    <location>
        <begin position="6"/>
        <end position="24"/>
    </location>
</feature>
<name>A0AAV4C2L9_9GAST</name>
<sequence>MASKVYNAVICILLCSAICILGQLHKLRHKACIFANEVYRHGSVHRFIHDDFCIIRYCTRRNMRFVRGECRQGSKCYPEDSTWTTGGVKYKCIVYNQKPVKI</sequence>
<dbReference type="EMBL" id="BLXT01005763">
    <property type="protein sequence ID" value="GFO25653.1"/>
    <property type="molecule type" value="Genomic_DNA"/>
</dbReference>